<feature type="region of interest" description="Disordered" evidence="1">
    <location>
        <begin position="54"/>
        <end position="84"/>
    </location>
</feature>
<evidence type="ECO:0000256" key="1">
    <source>
        <dbReference type="SAM" id="MobiDB-lite"/>
    </source>
</evidence>
<feature type="region of interest" description="Disordered" evidence="1">
    <location>
        <begin position="1"/>
        <end position="36"/>
    </location>
</feature>
<reference evidence="2" key="2">
    <citation type="journal article" date="2015" name="Data Brief">
        <title>Shoot transcriptome of the giant reed, Arundo donax.</title>
        <authorList>
            <person name="Barrero R.A."/>
            <person name="Guerrero F.D."/>
            <person name="Moolhuijzen P."/>
            <person name="Goolsby J.A."/>
            <person name="Tidwell J."/>
            <person name="Bellgard S.E."/>
            <person name="Bellgard M.I."/>
        </authorList>
    </citation>
    <scope>NUCLEOTIDE SEQUENCE</scope>
    <source>
        <tissue evidence="2">Shoot tissue taken approximately 20 cm above the soil surface</tissue>
    </source>
</reference>
<dbReference type="AlphaFoldDB" id="A0A0A8XTE0"/>
<organism evidence="2">
    <name type="scientific">Arundo donax</name>
    <name type="common">Giant reed</name>
    <name type="synonym">Donax arundinaceus</name>
    <dbReference type="NCBI Taxonomy" id="35708"/>
    <lineage>
        <taxon>Eukaryota</taxon>
        <taxon>Viridiplantae</taxon>
        <taxon>Streptophyta</taxon>
        <taxon>Embryophyta</taxon>
        <taxon>Tracheophyta</taxon>
        <taxon>Spermatophyta</taxon>
        <taxon>Magnoliopsida</taxon>
        <taxon>Liliopsida</taxon>
        <taxon>Poales</taxon>
        <taxon>Poaceae</taxon>
        <taxon>PACMAD clade</taxon>
        <taxon>Arundinoideae</taxon>
        <taxon>Arundineae</taxon>
        <taxon>Arundo</taxon>
    </lineage>
</organism>
<proteinExistence type="predicted"/>
<name>A0A0A8XTE0_ARUDO</name>
<protein>
    <submittedName>
        <fullName evidence="2">LBD37</fullName>
    </submittedName>
</protein>
<dbReference type="EMBL" id="GBRH01282903">
    <property type="protein sequence ID" value="JAD14992.1"/>
    <property type="molecule type" value="Transcribed_RNA"/>
</dbReference>
<accession>A0A0A8XTE0</accession>
<sequence>MVRPAASYSSDWNNAGRCASGTAEMKERRPARPKNLATKTVAWPCASAASIHWRQGRSTQPSLQPLRSTRQPLQLITTSIHTTH</sequence>
<feature type="compositionally biased region" description="Polar residues" evidence="1">
    <location>
        <begin position="56"/>
        <end position="84"/>
    </location>
</feature>
<evidence type="ECO:0000313" key="2">
    <source>
        <dbReference type="EMBL" id="JAD14992.1"/>
    </source>
</evidence>
<reference evidence="2" key="1">
    <citation type="submission" date="2014-09" db="EMBL/GenBank/DDBJ databases">
        <authorList>
            <person name="Magalhaes I.L.F."/>
            <person name="Oliveira U."/>
            <person name="Santos F.R."/>
            <person name="Vidigal T.H.D.A."/>
            <person name="Brescovit A.D."/>
            <person name="Santos A.J."/>
        </authorList>
    </citation>
    <scope>NUCLEOTIDE SEQUENCE</scope>
    <source>
        <tissue evidence="2">Shoot tissue taken approximately 20 cm above the soil surface</tissue>
    </source>
</reference>